<evidence type="ECO:0000313" key="4">
    <source>
        <dbReference type="Proteomes" id="UP000515292"/>
    </source>
</evidence>
<dbReference type="AlphaFoldDB" id="A0A7G5IKK7"/>
<name>A0A7G5IKK7_9SPHN</name>
<gene>
    <name evidence="3" type="ORF">H3309_05345</name>
</gene>
<dbReference type="InterPro" id="IPR003719">
    <property type="entry name" value="Phenazine_PhzF-like"/>
</dbReference>
<dbReference type="Gene3D" id="3.10.310.10">
    <property type="entry name" value="Diaminopimelate Epimerase, Chain A, domain 1"/>
    <property type="match status" value="2"/>
</dbReference>
<sequence>MPDFPFTTVDVFTTSRFAGNPLAVITDARGLDTAAMQAIAREFNYAESTFVFPPTDPANTAHVRIFTPEEEMPFAGHPNVGTGFVLARLGTLFGRPVPDRMIFEEAAGLVPVTIRREAGAITGATVRAPRPLALGTIVDPVRVAALAGLDPADILTTRHPPRFASVGAEFLIAEVGADALARARCNVAAFEAAEGNIGQSAGLLGLHLYARHTDHIEVRMFAPLAGVTEDPATGSAAAALGAWLNALDPAETRFTLHQGRHVRRPSLIEVEAGPNAVTVGGPCVPVMAGMLHL</sequence>
<evidence type="ECO:0000256" key="1">
    <source>
        <dbReference type="ARBA" id="ARBA00008270"/>
    </source>
</evidence>
<reference evidence="3 4" key="1">
    <citation type="submission" date="2020-07" db="EMBL/GenBank/DDBJ databases">
        <title>Complete genome sequence for Sandaracinobacter sp. M6.</title>
        <authorList>
            <person name="Tang Y."/>
            <person name="Liu Q."/>
            <person name="Guo Z."/>
            <person name="Lei P."/>
            <person name="Huang B."/>
        </authorList>
    </citation>
    <scope>NUCLEOTIDE SEQUENCE [LARGE SCALE GENOMIC DNA]</scope>
    <source>
        <strain evidence="3 4">M6</strain>
    </source>
</reference>
<dbReference type="NCBIfam" id="TIGR00654">
    <property type="entry name" value="PhzF_family"/>
    <property type="match status" value="1"/>
</dbReference>
<dbReference type="GO" id="GO:0005737">
    <property type="term" value="C:cytoplasm"/>
    <property type="evidence" value="ECO:0007669"/>
    <property type="project" value="TreeGrafter"/>
</dbReference>
<evidence type="ECO:0000256" key="2">
    <source>
        <dbReference type="PIRSR" id="PIRSR016184-1"/>
    </source>
</evidence>
<comment type="similarity">
    <text evidence="1">Belongs to the PhzF family.</text>
</comment>
<keyword evidence="4" id="KW-1185">Reference proteome</keyword>
<proteinExistence type="inferred from homology"/>
<dbReference type="PIRSF" id="PIRSF016184">
    <property type="entry name" value="PhzC_PhzF"/>
    <property type="match status" value="1"/>
</dbReference>
<evidence type="ECO:0000313" key="3">
    <source>
        <dbReference type="EMBL" id="QMW23899.1"/>
    </source>
</evidence>
<dbReference type="PANTHER" id="PTHR13774:SF32">
    <property type="entry name" value="ANTISENSE-ENHANCING SEQUENCE 1"/>
    <property type="match status" value="1"/>
</dbReference>
<dbReference type="Pfam" id="PF02567">
    <property type="entry name" value="PhzC-PhzF"/>
    <property type="match status" value="1"/>
</dbReference>
<dbReference type="GO" id="GO:0016853">
    <property type="term" value="F:isomerase activity"/>
    <property type="evidence" value="ECO:0007669"/>
    <property type="project" value="TreeGrafter"/>
</dbReference>
<dbReference type="KEGG" id="sand:H3309_05345"/>
<accession>A0A7G5IKK7</accession>
<dbReference type="RefSeq" id="WP_182297722.1">
    <property type="nucleotide sequence ID" value="NZ_CP059851.1"/>
</dbReference>
<dbReference type="SUPFAM" id="SSF54506">
    <property type="entry name" value="Diaminopimelate epimerase-like"/>
    <property type="match status" value="1"/>
</dbReference>
<dbReference type="Proteomes" id="UP000515292">
    <property type="component" value="Chromosome"/>
</dbReference>
<feature type="active site" evidence="2">
    <location>
        <position position="47"/>
    </location>
</feature>
<dbReference type="EMBL" id="CP059851">
    <property type="protein sequence ID" value="QMW23899.1"/>
    <property type="molecule type" value="Genomic_DNA"/>
</dbReference>
<organism evidence="3 4">
    <name type="scientific">Sandaracinobacteroides saxicola</name>
    <dbReference type="NCBI Taxonomy" id="2759707"/>
    <lineage>
        <taxon>Bacteria</taxon>
        <taxon>Pseudomonadati</taxon>
        <taxon>Pseudomonadota</taxon>
        <taxon>Alphaproteobacteria</taxon>
        <taxon>Sphingomonadales</taxon>
        <taxon>Sphingosinicellaceae</taxon>
        <taxon>Sandaracinobacteroides</taxon>
    </lineage>
</organism>
<dbReference type="PANTHER" id="PTHR13774">
    <property type="entry name" value="PHENAZINE BIOSYNTHESIS PROTEIN"/>
    <property type="match status" value="1"/>
</dbReference>
<protein>
    <submittedName>
        <fullName evidence="3">PhzF family phenazine biosynthesis protein</fullName>
    </submittedName>
</protein>